<evidence type="ECO:0000313" key="2">
    <source>
        <dbReference type="EMBL" id="PNH09503.1"/>
    </source>
</evidence>
<feature type="region of interest" description="Disordered" evidence="1">
    <location>
        <begin position="267"/>
        <end position="298"/>
    </location>
</feature>
<gene>
    <name evidence="2" type="ORF">TSOC_003861</name>
</gene>
<evidence type="ECO:0000256" key="1">
    <source>
        <dbReference type="SAM" id="MobiDB-lite"/>
    </source>
</evidence>
<name>A0A2J8AAK8_9CHLO</name>
<feature type="compositionally biased region" description="Basic residues" evidence="1">
    <location>
        <begin position="142"/>
        <end position="159"/>
    </location>
</feature>
<dbReference type="AlphaFoldDB" id="A0A2J8AAK8"/>
<proteinExistence type="predicted"/>
<dbReference type="Proteomes" id="UP000236333">
    <property type="component" value="Unassembled WGS sequence"/>
</dbReference>
<feature type="compositionally biased region" description="Low complexity" evidence="1">
    <location>
        <begin position="116"/>
        <end position="130"/>
    </location>
</feature>
<protein>
    <submittedName>
        <fullName evidence="2">Uncharacterized protein</fullName>
    </submittedName>
</protein>
<accession>A0A2J8AAK8</accession>
<dbReference type="OrthoDB" id="2538345at2759"/>
<comment type="caution">
    <text evidence="2">The sequence shown here is derived from an EMBL/GenBank/DDBJ whole genome shotgun (WGS) entry which is preliminary data.</text>
</comment>
<evidence type="ECO:0000313" key="3">
    <source>
        <dbReference type="Proteomes" id="UP000236333"/>
    </source>
</evidence>
<feature type="region of interest" description="Disordered" evidence="1">
    <location>
        <begin position="105"/>
        <end position="189"/>
    </location>
</feature>
<dbReference type="PANTHER" id="PTHR34689:SF1">
    <property type="entry name" value="NUCLEIC ACID-BINDING PROTEIN"/>
    <property type="match status" value="1"/>
</dbReference>
<organism evidence="2 3">
    <name type="scientific">Tetrabaena socialis</name>
    <dbReference type="NCBI Taxonomy" id="47790"/>
    <lineage>
        <taxon>Eukaryota</taxon>
        <taxon>Viridiplantae</taxon>
        <taxon>Chlorophyta</taxon>
        <taxon>core chlorophytes</taxon>
        <taxon>Chlorophyceae</taxon>
        <taxon>CS clade</taxon>
        <taxon>Chlamydomonadales</taxon>
        <taxon>Tetrabaenaceae</taxon>
        <taxon>Tetrabaena</taxon>
    </lineage>
</organism>
<dbReference type="EMBL" id="PGGS01000087">
    <property type="protein sequence ID" value="PNH09503.1"/>
    <property type="molecule type" value="Genomic_DNA"/>
</dbReference>
<dbReference type="PANTHER" id="PTHR34689">
    <property type="entry name" value="NUCLEIC ACID-BINDING PROTEIN"/>
    <property type="match status" value="1"/>
</dbReference>
<feature type="compositionally biased region" description="Basic and acidic residues" evidence="1">
    <location>
        <begin position="160"/>
        <end position="182"/>
    </location>
</feature>
<sequence>MASAVGQNALGIDANNFFTRGTAGQTDNVGKSMVQRHAEQMQLEKEQTALQKLGILLPQLGFFSRLLALRETKWDVDKALVILRRFVAENDLALKALQKKRKKVQRELEKQQEAPSASASSDSGAASSDSGGDGSDSDGGARKKRKHGAKDKGSKKKRGKDKEKRGKDKEKKQRAKDKDKAPAAKVLTHSENFGKHGIIRESDTYAKRDEFILWALEVKKTDVENLGKFDERDLFKDYMEDYNTGTLPHRKYYDLEAYERAKAAKAAAKGEKVGPKKKTTVNDEEARRQERAEERQKVAAERMVDAYRELKYTDKGQEMKQQEMLRAQMALAYKTGDVTLAHKMQARLKPDEPKPAYKK</sequence>
<reference evidence="2 3" key="1">
    <citation type="journal article" date="2017" name="Mol. Biol. Evol.">
        <title>The 4-celled Tetrabaena socialis nuclear genome reveals the essential components for genetic control of cell number at the origin of multicellularity in the volvocine lineage.</title>
        <authorList>
            <person name="Featherston J."/>
            <person name="Arakaki Y."/>
            <person name="Hanschen E.R."/>
            <person name="Ferris P.J."/>
            <person name="Michod R.E."/>
            <person name="Olson B.J.S.C."/>
            <person name="Nozaki H."/>
            <person name="Durand P.M."/>
        </authorList>
    </citation>
    <scope>NUCLEOTIDE SEQUENCE [LARGE SCALE GENOMIC DNA]</scope>
    <source>
        <strain evidence="2 3">NIES-571</strain>
    </source>
</reference>
<keyword evidence="3" id="KW-1185">Reference proteome</keyword>